<keyword evidence="2" id="KW-1185">Reference proteome</keyword>
<dbReference type="AlphaFoldDB" id="A0A0D9YH01"/>
<dbReference type="HOGENOM" id="CLU_193281_0_0_1"/>
<dbReference type="Proteomes" id="UP000026961">
    <property type="component" value="Chromosome 1"/>
</dbReference>
<dbReference type="Gramene" id="OGLUM01G40340.3">
    <property type="protein sequence ID" value="OGLUM01G40340.3"/>
    <property type="gene ID" value="OGLUM01G40340"/>
</dbReference>
<dbReference type="EnsemblPlants" id="OGLUM01G40340.3">
    <property type="protein sequence ID" value="OGLUM01G40340.3"/>
    <property type="gene ID" value="OGLUM01G40340"/>
</dbReference>
<reference evidence="1" key="3">
    <citation type="submission" date="2018-05" db="EMBL/GenBank/DDBJ databases">
        <title>OgluRS3 (Oryza glumaepatula Reference Sequence Version 3).</title>
        <authorList>
            <person name="Zhang J."/>
            <person name="Kudrna D."/>
            <person name="Lee S."/>
            <person name="Talag J."/>
            <person name="Welchert J."/>
            <person name="Wing R.A."/>
        </authorList>
    </citation>
    <scope>NUCLEOTIDE SEQUENCE [LARGE SCALE GENOMIC DNA]</scope>
</reference>
<organism evidence="1">
    <name type="scientific">Oryza glumipatula</name>
    <dbReference type="NCBI Taxonomy" id="40148"/>
    <lineage>
        <taxon>Eukaryota</taxon>
        <taxon>Viridiplantae</taxon>
        <taxon>Streptophyta</taxon>
        <taxon>Embryophyta</taxon>
        <taxon>Tracheophyta</taxon>
        <taxon>Spermatophyta</taxon>
        <taxon>Magnoliopsida</taxon>
        <taxon>Liliopsida</taxon>
        <taxon>Poales</taxon>
        <taxon>Poaceae</taxon>
        <taxon>BOP clade</taxon>
        <taxon>Oryzoideae</taxon>
        <taxon>Oryzeae</taxon>
        <taxon>Oryzinae</taxon>
        <taxon>Oryza</taxon>
    </lineage>
</organism>
<sequence length="84" mass="9023">MVSDRSCIGYLRSVIAGSVDTHTGHECTITNHAAGSRYRLAIVLLLLLRPHLSFLVPSSFAAGRAPLKAAPRPKPYLGNPTARL</sequence>
<evidence type="ECO:0000313" key="1">
    <source>
        <dbReference type="EnsemblPlants" id="OGLUM01G40340.3"/>
    </source>
</evidence>
<proteinExistence type="predicted"/>
<name>A0A0D9YH01_9ORYZ</name>
<reference evidence="1" key="2">
    <citation type="submission" date="2015-04" db="UniProtKB">
        <authorList>
            <consortium name="EnsemblPlants"/>
        </authorList>
    </citation>
    <scope>IDENTIFICATION</scope>
</reference>
<reference evidence="1" key="1">
    <citation type="submission" date="2013-08" db="EMBL/GenBank/DDBJ databases">
        <title>Oryza genome evolution.</title>
        <authorList>
            <person name="Wing R.A."/>
            <person name="Panaud O."/>
            <person name="Oliveira A.C."/>
        </authorList>
    </citation>
    <scope>NUCLEOTIDE SEQUENCE</scope>
</reference>
<evidence type="ECO:0000313" key="2">
    <source>
        <dbReference type="Proteomes" id="UP000026961"/>
    </source>
</evidence>
<accession>A0A0D9YH01</accession>
<protein>
    <submittedName>
        <fullName evidence="1">Uncharacterized protein</fullName>
    </submittedName>
</protein>